<dbReference type="Proteomes" id="UP001148629">
    <property type="component" value="Unassembled WGS sequence"/>
</dbReference>
<accession>A0ACC1RUR9</accession>
<name>A0ACC1RUR9_9HYPO</name>
<evidence type="ECO:0000313" key="2">
    <source>
        <dbReference type="Proteomes" id="UP001148629"/>
    </source>
</evidence>
<comment type="caution">
    <text evidence="1">The sequence shown here is derived from an EMBL/GenBank/DDBJ whole genome shotgun (WGS) entry which is preliminary data.</text>
</comment>
<gene>
    <name evidence="1" type="ORF">NM208_g11378</name>
</gene>
<evidence type="ECO:0000313" key="1">
    <source>
        <dbReference type="EMBL" id="KAJ3526035.1"/>
    </source>
</evidence>
<proteinExistence type="predicted"/>
<sequence length="1642" mass="183260">MPATTAQWRIPVGLQLVPGGVLGLGMLLTKESTRWLAKVGRHEEALESLVWVRGGELTPEVQKEMDEILAGIAEEDRITEGLTWKEYLLPANRWRMFIVVSNLPETPLLPTIFNAVGAGSNAFLFSGFFGLVKVVACLFFLLFLVERIGRKGSLLIGAFMMGVYMLIVAIITATHPPVAGGGMTSASVASLTMIYLEAMTYNISWGPVPWLYMSEIFPTRIREGGIAVGTATQWLWNFAFSQITPHAVDNLGWKTFLMFSIFNFALVVYAWFIIKETKGRSLEEMELIFNAKHTQIDLERSRSLEGSGSPKTSSQADTNVLGLLEKTSIGHLENVDPKTQPLLQLGSVAAEADTNGQPQTEARLPYLKWHPGSGRPLSRHSLEASTILDFEAVVIMAFHDSDVSFTTDTETDDETEIGLVQGLQPVRRDDVFYQRDASRSPNAAAAWQLPPSALLGIPLTCWRCGQNASPRDLVFCSGCGPSHDPICRGCLAGNARHFARSSSGMPPRACAEVDFRDYVFARFLLRNPAPGQRMELHADDVTCTWMGVPVFQEGPSPQVHVWPRLHELLQRARDPPDRQYPGLVSFVGDTGSGKSTLVRAMIQMSRPDEIDQNTVPVPGLSSDQFDSTNCEGLAGSDRPIAQRDLSSLSDPHSLYQARCPDRPAEASVYRRYQSEQDKLRGNVEKFLDSAHNRVDLKWGRLRYSNTRSNLQVFESRREGLVESETRRTVVKRLYPKILYAFSDVVCFVTNNGRTSDVFLSRLIAWAKEGLDRIFNQSVKPALIIILNKNVDAEGTGPTPGNPTEQLLRSFQTTEEYETLRNFWINQGYPIENARDLLHRYYSSFSVVVIPAATMNCSPAMATAVTRSIKTLYTRIQLAAKDIHEQKMRHNAEFDLATLDAYLNRSLDVLGVDHRSALDLHSLGGDDTSIPKRFSGHMEATMDSLTKVHQLDAARYVGAEQQLVEDFVPFVAASIVAQLPWNAPEETRSKAKEALVNEAQYGLELFRLRHWRCEARDRSGKRRCKNYLPTHDQGHQFDSQKVSGVHKCSWKPQRFLEKLRREMGRLQTPAQAMEQLTSVARSIKLLEVQSQRTCLTCLSNCPTNMLPCRGVEHGICQACLERFSILGTGGSILRIDQCPLGCPLKTGTWSVRIKPKAAGPRILALDGGGVRGIVQLCILEAIERAVGYHIKIDELFDLVIGTSTGGIVALGTFHQGWSSRRSIAIFQALAKKAFTPRTGLGNPIIKSLVQPFFSFRYTSDGINGALQSAFGEDAYLFGPKRSGRSRRKSFEASAGGVDRVKVGVVTTRLGRGRPCLIANYSRNPASQEAEDDYLLREDKQGDDFKIWEAARATASAPIHFQSFTHSATQRTYIDGGVTRNNPVSLAFAESNKIWPDSPPPDILVSIGTGIVVHSESGKWKRNSSMTIESLKKFLPGGYRKQVEIGFDMAKSTLDCHKAWFDFGREWIPRGSRLRKNSHRLNVGLLQRVDLDDVDKMEMLLNDCRNYLDRKATIPYYIKSYNSAFQHIQVVARRLIASLFYFTGTIQDRMVGGDIRGTIYCRLAPDTDSATSLLQDNLSFRLRQDCWTDGTSTISPVKYEDEIYPFGEDLSAPVAVRVAEGTYQRFIEVNLPHWRGEWEPISGF</sequence>
<keyword evidence="2" id="KW-1185">Reference proteome</keyword>
<protein>
    <submittedName>
        <fullName evidence="1">Uncharacterized protein</fullName>
    </submittedName>
</protein>
<organism evidence="1 2">
    <name type="scientific">Fusarium decemcellulare</name>
    <dbReference type="NCBI Taxonomy" id="57161"/>
    <lineage>
        <taxon>Eukaryota</taxon>
        <taxon>Fungi</taxon>
        <taxon>Dikarya</taxon>
        <taxon>Ascomycota</taxon>
        <taxon>Pezizomycotina</taxon>
        <taxon>Sordariomycetes</taxon>
        <taxon>Hypocreomycetidae</taxon>
        <taxon>Hypocreales</taxon>
        <taxon>Nectriaceae</taxon>
        <taxon>Fusarium</taxon>
        <taxon>Fusarium decemcellulare species complex</taxon>
    </lineage>
</organism>
<dbReference type="EMBL" id="JANRMS010001805">
    <property type="protein sequence ID" value="KAJ3526035.1"/>
    <property type="molecule type" value="Genomic_DNA"/>
</dbReference>
<reference evidence="1" key="1">
    <citation type="submission" date="2022-08" db="EMBL/GenBank/DDBJ databases">
        <title>Genome Sequence of Fusarium decemcellulare.</title>
        <authorList>
            <person name="Buettner E."/>
        </authorList>
    </citation>
    <scope>NUCLEOTIDE SEQUENCE</scope>
    <source>
        <strain evidence="1">Babe19</strain>
    </source>
</reference>